<evidence type="ECO:0000313" key="2">
    <source>
        <dbReference type="Proteomes" id="UP000887013"/>
    </source>
</evidence>
<keyword evidence="2" id="KW-1185">Reference proteome</keyword>
<dbReference type="AlphaFoldDB" id="A0A8X6U9C7"/>
<sequence>MFSEPEGSLRHGSTRTEREMSFKMLFVLLSKKTRPGFNLISFRLVSKSISLRKSFVVCRNRGKPYITDDIALATSPDPRNNSIGSEYNATHGNSHYSSHNLIYLILGEASFKFRIGHTHSLWLLLRLHDRISEHSLAVRPFLDHVTPQSDPSAILTQTCKLLLTKEI</sequence>
<proteinExistence type="predicted"/>
<comment type="caution">
    <text evidence="1">The sequence shown here is derived from an EMBL/GenBank/DDBJ whole genome shotgun (WGS) entry which is preliminary data.</text>
</comment>
<organism evidence="1 2">
    <name type="scientific">Nephila pilipes</name>
    <name type="common">Giant wood spider</name>
    <name type="synonym">Nephila maculata</name>
    <dbReference type="NCBI Taxonomy" id="299642"/>
    <lineage>
        <taxon>Eukaryota</taxon>
        <taxon>Metazoa</taxon>
        <taxon>Ecdysozoa</taxon>
        <taxon>Arthropoda</taxon>
        <taxon>Chelicerata</taxon>
        <taxon>Arachnida</taxon>
        <taxon>Araneae</taxon>
        <taxon>Araneomorphae</taxon>
        <taxon>Entelegynae</taxon>
        <taxon>Araneoidea</taxon>
        <taxon>Nephilidae</taxon>
        <taxon>Nephila</taxon>
    </lineage>
</organism>
<protein>
    <submittedName>
        <fullName evidence="1">Uncharacterized protein</fullName>
    </submittedName>
</protein>
<accession>A0A8X6U9C7</accession>
<evidence type="ECO:0000313" key="1">
    <source>
        <dbReference type="EMBL" id="GFT94495.1"/>
    </source>
</evidence>
<name>A0A8X6U9C7_NEPPI</name>
<dbReference type="Proteomes" id="UP000887013">
    <property type="component" value="Unassembled WGS sequence"/>
</dbReference>
<dbReference type="EMBL" id="BMAW01121522">
    <property type="protein sequence ID" value="GFT94495.1"/>
    <property type="molecule type" value="Genomic_DNA"/>
</dbReference>
<reference evidence="1" key="1">
    <citation type="submission" date="2020-08" db="EMBL/GenBank/DDBJ databases">
        <title>Multicomponent nature underlies the extraordinary mechanical properties of spider dragline silk.</title>
        <authorList>
            <person name="Kono N."/>
            <person name="Nakamura H."/>
            <person name="Mori M."/>
            <person name="Yoshida Y."/>
            <person name="Ohtoshi R."/>
            <person name="Malay A.D."/>
            <person name="Moran D.A.P."/>
            <person name="Tomita M."/>
            <person name="Numata K."/>
            <person name="Arakawa K."/>
        </authorList>
    </citation>
    <scope>NUCLEOTIDE SEQUENCE</scope>
</reference>
<gene>
    <name evidence="1" type="ORF">NPIL_315441</name>
</gene>